<dbReference type="HOGENOM" id="CLU_572663_0_0_1"/>
<proteinExistence type="predicted"/>
<evidence type="ECO:0000256" key="1">
    <source>
        <dbReference type="SAM" id="MobiDB-lite"/>
    </source>
</evidence>
<gene>
    <name evidence="2" type="ORF">EV44_g3422</name>
</gene>
<evidence type="ECO:0000313" key="2">
    <source>
        <dbReference type="EMBL" id="KHJ34029.1"/>
    </source>
</evidence>
<protein>
    <submittedName>
        <fullName evidence="2">Uncharacterized protein</fullName>
    </submittedName>
</protein>
<sequence>MGKITERAKLKSHFENFKPAVASIKADQKAEFELLKSTRYGKPVNNYFSGWQILSIKCKTKEYSIFVTGEKDPSLALHDALQPIHPVTAIFRANQVNENANAGIEIRLSLIKKKGPKNVAGSSDVNNIDEVENIGAALLPGSVSSCSLYDKVILDSGTNIHVINNTVVQKIISSREASSKDRVYLGNDILQADAVVKAEVRLKLGYSALSSSSPRKTLIVSPKVWRKILGHPGIKAIESLPNNVDGCDFDSTEKVSTVDYEPCLLSKTKAIVSRRSEKNWEVSIINEEIHMVVVSWDIVEFSTALDGSKYLSHFYYDNEAYHHIKFINIRYSRHPYLCASIPSFQVDDSDKSNRKQFQNGKDFNIDGYPTSSPTVSRQNSEEADLNDLFVDDLDPIENANVAGANIYLGVFSSTLVLKQNESNNLRIHRDQLERPPTSWRELMRYPYKDKILAATRLELNHLMKEAMEVDNKYEGHT</sequence>
<evidence type="ECO:0000313" key="3">
    <source>
        <dbReference type="Proteomes" id="UP000030854"/>
    </source>
</evidence>
<organism evidence="2 3">
    <name type="scientific">Uncinula necator</name>
    <name type="common">Grape powdery mildew</name>
    <dbReference type="NCBI Taxonomy" id="52586"/>
    <lineage>
        <taxon>Eukaryota</taxon>
        <taxon>Fungi</taxon>
        <taxon>Dikarya</taxon>
        <taxon>Ascomycota</taxon>
        <taxon>Pezizomycotina</taxon>
        <taxon>Leotiomycetes</taxon>
        <taxon>Erysiphales</taxon>
        <taxon>Erysiphaceae</taxon>
        <taxon>Erysiphe</taxon>
    </lineage>
</organism>
<feature type="compositionally biased region" description="Polar residues" evidence="1">
    <location>
        <begin position="369"/>
        <end position="378"/>
    </location>
</feature>
<dbReference type="EMBL" id="JNVN01001092">
    <property type="protein sequence ID" value="KHJ34029.1"/>
    <property type="molecule type" value="Genomic_DNA"/>
</dbReference>
<name>A0A0B1PBI6_UNCNE</name>
<feature type="region of interest" description="Disordered" evidence="1">
    <location>
        <begin position="349"/>
        <end position="381"/>
    </location>
</feature>
<accession>A0A0B1PBI6</accession>
<keyword evidence="3" id="KW-1185">Reference proteome</keyword>
<reference evidence="2 3" key="1">
    <citation type="journal article" date="2014" name="BMC Genomics">
        <title>Adaptive genomic structural variation in the grape powdery mildew pathogen, Erysiphe necator.</title>
        <authorList>
            <person name="Jones L."/>
            <person name="Riaz S."/>
            <person name="Morales-Cruz A."/>
            <person name="Amrine K.C."/>
            <person name="McGuire B."/>
            <person name="Gubler W.D."/>
            <person name="Walker M.A."/>
            <person name="Cantu D."/>
        </authorList>
    </citation>
    <scope>NUCLEOTIDE SEQUENCE [LARGE SCALE GENOMIC DNA]</scope>
    <source>
        <strain evidence="3">c</strain>
    </source>
</reference>
<comment type="caution">
    <text evidence="2">The sequence shown here is derived from an EMBL/GenBank/DDBJ whole genome shotgun (WGS) entry which is preliminary data.</text>
</comment>
<dbReference type="Proteomes" id="UP000030854">
    <property type="component" value="Unassembled WGS sequence"/>
</dbReference>
<dbReference type="AlphaFoldDB" id="A0A0B1PBI6"/>